<proteinExistence type="inferred from homology"/>
<dbReference type="SUPFAM" id="SSF57850">
    <property type="entry name" value="RING/U-box"/>
    <property type="match status" value="3"/>
</dbReference>
<evidence type="ECO:0000256" key="9">
    <source>
        <dbReference type="ARBA" id="ARBA00022737"/>
    </source>
</evidence>
<dbReference type="PROSITE" id="PS00518">
    <property type="entry name" value="ZF_RING_1"/>
    <property type="match status" value="1"/>
</dbReference>
<dbReference type="CDD" id="cd16633">
    <property type="entry name" value="mRING-HC-C3HC3D_RBR_HOIL1"/>
    <property type="match status" value="1"/>
</dbReference>
<feature type="domain" description="RING-type" evidence="16">
    <location>
        <begin position="443"/>
        <end position="485"/>
    </location>
</feature>
<dbReference type="PROSITE" id="PS50199">
    <property type="entry name" value="ZF_RANBP2_2"/>
    <property type="match status" value="1"/>
</dbReference>
<dbReference type="Gene3D" id="2.30.30.380">
    <property type="entry name" value="Zn-finger domain of Sec23/24"/>
    <property type="match status" value="1"/>
</dbReference>
<evidence type="ECO:0000256" key="1">
    <source>
        <dbReference type="ARBA" id="ARBA00001798"/>
    </source>
</evidence>
<keyword evidence="12" id="KW-0862">Zinc</keyword>
<dbReference type="SMART" id="SM00547">
    <property type="entry name" value="ZnF_RBZ"/>
    <property type="match status" value="1"/>
</dbReference>
<dbReference type="GO" id="GO:0043161">
    <property type="term" value="P:proteasome-mediated ubiquitin-dependent protein catabolic process"/>
    <property type="evidence" value="ECO:0000318"/>
    <property type="project" value="GO_Central"/>
</dbReference>
<feature type="domain" description="RanBP2-type" evidence="17">
    <location>
        <begin position="354"/>
        <end position="383"/>
    </location>
</feature>
<dbReference type="PROSITE" id="PS50089">
    <property type="entry name" value="ZF_RING_2"/>
    <property type="match status" value="1"/>
</dbReference>
<feature type="region of interest" description="Disordered" evidence="14">
    <location>
        <begin position="286"/>
        <end position="322"/>
    </location>
</feature>
<evidence type="ECO:0000256" key="13">
    <source>
        <dbReference type="PROSITE-ProRule" id="PRU00322"/>
    </source>
</evidence>
<dbReference type="GO" id="GO:0009893">
    <property type="term" value="P:positive regulation of metabolic process"/>
    <property type="evidence" value="ECO:0007669"/>
    <property type="project" value="UniProtKB-ARBA"/>
</dbReference>
<keyword evidence="9" id="KW-0677">Repeat</keyword>
<evidence type="ECO:0000259" key="15">
    <source>
        <dbReference type="PROSITE" id="PS50053"/>
    </source>
</evidence>
<dbReference type="InterPro" id="IPR031912">
    <property type="entry name" value="Sharpin_PH"/>
</dbReference>
<dbReference type="InterPro" id="IPR001841">
    <property type="entry name" value="Znf_RING"/>
</dbReference>
<dbReference type="AGR" id="Xenbase:XB-GENE-958963"/>
<dbReference type="GO" id="GO:0061630">
    <property type="term" value="F:ubiquitin protein ligase activity"/>
    <property type="evidence" value="ECO:0007669"/>
    <property type="project" value="UniProtKB-EC"/>
</dbReference>
<dbReference type="AlphaFoldDB" id="A0A6I8QEX5"/>
<dbReference type="Pfam" id="PF25393">
    <property type="entry name" value="LTM"/>
    <property type="match status" value="1"/>
</dbReference>
<dbReference type="GO" id="GO:0043130">
    <property type="term" value="F:ubiquitin binding"/>
    <property type="evidence" value="ECO:0000318"/>
    <property type="project" value="GO_Central"/>
</dbReference>
<dbReference type="InterPro" id="IPR000626">
    <property type="entry name" value="Ubiquitin-like_dom"/>
</dbReference>
<evidence type="ECO:0000259" key="18">
    <source>
        <dbReference type="PROSITE" id="PS51873"/>
    </source>
</evidence>
<evidence type="ECO:0000256" key="3">
    <source>
        <dbReference type="ARBA" id="ARBA00008278"/>
    </source>
</evidence>
<dbReference type="Pfam" id="PF00240">
    <property type="entry name" value="ubiquitin"/>
    <property type="match status" value="1"/>
</dbReference>
<dbReference type="GO" id="GO:0008270">
    <property type="term" value="F:zinc ion binding"/>
    <property type="evidence" value="ECO:0007669"/>
    <property type="project" value="UniProtKB-KW"/>
</dbReference>
<feature type="domain" description="Ubiquitin-like" evidence="15">
    <location>
        <begin position="203"/>
        <end position="265"/>
    </location>
</feature>
<keyword evidence="6" id="KW-0597">Phosphoprotein</keyword>
<dbReference type="CDD" id="cd20358">
    <property type="entry name" value="Rcat_RBR_HOIL1"/>
    <property type="match status" value="1"/>
</dbReference>
<comment type="pathway">
    <text evidence="2">Protein modification; protein ubiquitination.</text>
</comment>
<evidence type="ECO:0000256" key="8">
    <source>
        <dbReference type="ARBA" id="ARBA00022723"/>
    </source>
</evidence>
<dbReference type="FunFam" id="3.10.20.90:FF:000130">
    <property type="entry name" value="SHANK-associated RH domain interactor"/>
    <property type="match status" value="1"/>
</dbReference>
<evidence type="ECO:0000259" key="16">
    <source>
        <dbReference type="PROSITE" id="PS50089"/>
    </source>
</evidence>
<dbReference type="InterPro" id="IPR029071">
    <property type="entry name" value="Ubiquitin-like_domsf"/>
</dbReference>
<protein>
    <recommendedName>
        <fullName evidence="5">RanBP-type and C3HC4-type zinc finger-containing protein 1</fullName>
        <ecNumber evidence="4">2.3.2.31</ecNumber>
    </recommendedName>
</protein>
<feature type="domain" description="RING-type" evidence="18">
    <location>
        <begin position="439"/>
        <end position="667"/>
    </location>
</feature>
<evidence type="ECO:0000256" key="7">
    <source>
        <dbReference type="ARBA" id="ARBA00022679"/>
    </source>
</evidence>
<accession>A0A6I8QEX5</accession>
<evidence type="ECO:0000256" key="4">
    <source>
        <dbReference type="ARBA" id="ARBA00012251"/>
    </source>
</evidence>
<evidence type="ECO:0000256" key="12">
    <source>
        <dbReference type="ARBA" id="ARBA00022833"/>
    </source>
</evidence>
<dbReference type="Gene3D" id="2.30.29.30">
    <property type="entry name" value="Pleckstrin-homology domain (PH domain)/Phosphotyrosine-binding domain (PTB)"/>
    <property type="match status" value="1"/>
</dbReference>
<evidence type="ECO:0000256" key="2">
    <source>
        <dbReference type="ARBA" id="ARBA00004906"/>
    </source>
</evidence>
<dbReference type="EC" id="2.3.2.31" evidence="4"/>
<dbReference type="CDD" id="cd20345">
    <property type="entry name" value="BRcat_RBR_HOIL1"/>
    <property type="match status" value="1"/>
</dbReference>
<reference evidence="21" key="3">
    <citation type="submission" date="2025-04" db="UniProtKB">
        <authorList>
            <consortium name="RefSeq"/>
        </authorList>
    </citation>
    <scope>IDENTIFICATION</scope>
    <source>
        <strain evidence="21">Nigerian</strain>
        <tissue evidence="21">Liver and blood</tissue>
    </source>
</reference>
<evidence type="ECO:0000256" key="11">
    <source>
        <dbReference type="ARBA" id="ARBA00022786"/>
    </source>
</evidence>
<keyword evidence="20" id="KW-1185">Reference proteome</keyword>
<dbReference type="PANTHER" id="PTHR22770:SF45">
    <property type="entry name" value="RANBP-TYPE AND C3HC4-TYPE ZINC FINGER-CONTAINING PROTEIN 1"/>
    <property type="match status" value="1"/>
</dbReference>
<dbReference type="GeneID" id="100491300"/>
<dbReference type="InterPro" id="IPR001876">
    <property type="entry name" value="Znf_RanBP2"/>
</dbReference>
<evidence type="ECO:0000313" key="22">
    <source>
        <dbReference type="Xenbase" id="XB-GENE-958963"/>
    </source>
</evidence>
<dbReference type="InterPro" id="IPR036443">
    <property type="entry name" value="Znf_RanBP2_sf"/>
</dbReference>
<dbReference type="FunFam" id="2.30.30.380:FF:000007">
    <property type="entry name" value="RanBP-type and C3HC4-type zinc finger-containing protein 1"/>
    <property type="match status" value="1"/>
</dbReference>
<dbReference type="Gene3D" id="3.10.20.90">
    <property type="entry name" value="Phosphatidylinositol 3-kinase Catalytic Subunit, Chain A, domain 1"/>
    <property type="match status" value="1"/>
</dbReference>
<evidence type="ECO:0000256" key="6">
    <source>
        <dbReference type="ARBA" id="ARBA00022553"/>
    </source>
</evidence>
<dbReference type="GO" id="GO:0071797">
    <property type="term" value="C:LUBAC complex"/>
    <property type="evidence" value="ECO:0000318"/>
    <property type="project" value="GO_Central"/>
</dbReference>
<keyword evidence="11" id="KW-0833">Ubl conjugation pathway</keyword>
<reference evidence="19" key="1">
    <citation type="journal article" date="2010" name="Science">
        <title>The genome of the Western clawed frog Xenopus tropicalis.</title>
        <authorList>
            <person name="Hellsten U."/>
            <person name="Harland R.M."/>
            <person name="Gilchrist M.J."/>
            <person name="Hendrix D."/>
            <person name="Jurka J."/>
            <person name="Kapitonov V."/>
            <person name="Ovcharenko I."/>
            <person name="Putnam N.H."/>
            <person name="Shu S."/>
            <person name="Taher L."/>
            <person name="Blitz I.L."/>
            <person name="Blumberg B."/>
            <person name="Dichmann D.S."/>
            <person name="Dubchak I."/>
            <person name="Amaya E."/>
            <person name="Detter J.C."/>
            <person name="Fletcher R."/>
            <person name="Gerhard D.S."/>
            <person name="Goodstein D."/>
            <person name="Graves T."/>
            <person name="Grigoriev I.V."/>
            <person name="Grimwood J."/>
            <person name="Kawashima T."/>
            <person name="Lindquist E."/>
            <person name="Lucas S.M."/>
            <person name="Mead P.E."/>
            <person name="Mitros T."/>
            <person name="Ogino H."/>
            <person name="Ohta Y."/>
            <person name="Poliakov A.V."/>
            <person name="Pollet N."/>
            <person name="Robert J."/>
            <person name="Salamov A."/>
            <person name="Sater A.K."/>
            <person name="Schmutz J."/>
            <person name="Terry A."/>
            <person name="Vize P.D."/>
            <person name="Warren W.C."/>
            <person name="Wells D."/>
            <person name="Wills A."/>
            <person name="Wilson R.K."/>
            <person name="Zimmerman L.B."/>
            <person name="Zorn A.M."/>
            <person name="Grainger R."/>
            <person name="Grammer T."/>
            <person name="Khokha M.K."/>
            <person name="Richardson P.M."/>
            <person name="Rokhsar D.S."/>
        </authorList>
    </citation>
    <scope>NUCLEOTIDE SEQUENCE [LARGE SCALE GENOMIC DNA]</scope>
    <source>
        <strain evidence="19">Nigerian</strain>
    </source>
</reference>
<dbReference type="InterPro" id="IPR047559">
    <property type="entry name" value="HOIL1_RBR_mRING-HC-C3HC3D"/>
</dbReference>
<dbReference type="SUPFAM" id="SSF54236">
    <property type="entry name" value="Ubiquitin-like"/>
    <property type="match status" value="1"/>
</dbReference>
<comment type="similarity">
    <text evidence="3">Belongs to the RBR family.</text>
</comment>
<dbReference type="RefSeq" id="XP_031759577.1">
    <property type="nucleotide sequence ID" value="XM_031903717.1"/>
</dbReference>
<reference evidence="19" key="2">
    <citation type="submission" date="2020-05" db="UniProtKB">
        <authorList>
            <consortium name="Ensembl"/>
        </authorList>
    </citation>
    <scope>IDENTIFICATION</scope>
</reference>
<dbReference type="Gene3D" id="3.30.40.10">
    <property type="entry name" value="Zinc/RING finger domain, C3HC4 (zinc finger)"/>
    <property type="match status" value="1"/>
</dbReference>
<dbReference type="Xenbase" id="XB-GENE-958963">
    <property type="gene designation" value="rbck1"/>
</dbReference>
<dbReference type="FunFam" id="3.30.40.10:FF:000137">
    <property type="entry name" value="RanBP-type and C3HC4-type zinc finger-containing protein 1"/>
    <property type="match status" value="1"/>
</dbReference>
<evidence type="ECO:0000256" key="14">
    <source>
        <dbReference type="SAM" id="MobiDB-lite"/>
    </source>
</evidence>
<feature type="region of interest" description="Disordered" evidence="14">
    <location>
        <begin position="109"/>
        <end position="131"/>
    </location>
</feature>
<dbReference type="InterPro" id="IPR047557">
    <property type="entry name" value="Rcat_RBR_HOIL1"/>
</dbReference>
<comment type="catalytic activity">
    <reaction evidence="1">
        <text>[E2 ubiquitin-conjugating enzyme]-S-ubiquitinyl-L-cysteine + [acceptor protein]-L-lysine = [E2 ubiquitin-conjugating enzyme]-L-cysteine + [acceptor protein]-N(6)-ubiquitinyl-L-lysine.</text>
        <dbReference type="EC" id="2.3.2.31"/>
    </reaction>
</comment>
<dbReference type="SUPFAM" id="SSF90209">
    <property type="entry name" value="Ran binding protein zinc finger-like"/>
    <property type="match status" value="1"/>
</dbReference>
<dbReference type="GO" id="GO:0097039">
    <property type="term" value="P:protein linear polyubiquitination"/>
    <property type="evidence" value="ECO:0000318"/>
    <property type="project" value="GO_Central"/>
</dbReference>
<evidence type="ECO:0000256" key="10">
    <source>
        <dbReference type="ARBA" id="ARBA00022771"/>
    </source>
</evidence>
<dbReference type="PROSITE" id="PS50053">
    <property type="entry name" value="UBIQUITIN_2"/>
    <property type="match status" value="1"/>
</dbReference>
<dbReference type="InterPro" id="IPR051628">
    <property type="entry name" value="LUBAC_E3_Ligases"/>
</dbReference>
<dbReference type="OrthoDB" id="261960at2759"/>
<dbReference type="Proteomes" id="UP000008143">
    <property type="component" value="Chromosome 6"/>
</dbReference>
<dbReference type="CTD" id="10616"/>
<gene>
    <name evidence="19 21 22" type="primary">rbck1</name>
</gene>
<dbReference type="InterPro" id="IPR057468">
    <property type="entry name" value="HOIL-1/Sharpin_LTM"/>
</dbReference>
<dbReference type="InterPro" id="IPR044066">
    <property type="entry name" value="TRIAD_supradom"/>
</dbReference>
<keyword evidence="7" id="KW-0808">Transferase</keyword>
<dbReference type="KEGG" id="xtr:100491300"/>
<sequence>MASKVPVPLPTVLMSVRAWLGAPGREAVQLQLLLGPDSVRDFRLSLRGLTGTTVTDFKLRDISYEQKSAKCHELQVPGLPGSSLEFSFDEEREGQKWWTVLSSSLREARKDVPNHGNGGAKPPVLDRPAMPPNKNSYRSLSAEAPEMPIDLCTKEELGLRLSRAIECGDQELAAQFAAALAKQKVSLQIQLKPSCYPKTEICMKVGVEDASDSVNISTYVQPQTTISLLKQQIFREHQFHPSIQRWIIGQCLCSDDRTVASYGIKRDGDTAFLYLLTAKQAKLGAQDPYPRVNPAQPGVSAADKPRANTLPHRPAPRPSVSQRVERAEQANIAEVANKLHLEMESLNLSAAPPTQAGWACSDCTFINKPTRPGCEMCSAPRPTAYVVPEEYKPDDKERKRLQMEQDSLQQYKKALEEERSQNFQHLLQLDNEVLIPNQEPIDCLICFSEVPVGGGVLLRECLHSFCRECLRQLVNCCEEPEVSCPFRDETYACNSKLQQREIRALVAQEEYSRFLERGLVVAESRSHDSYHCRTADCRGWCVYEDSVNEFTCPICHAQNCLTCKAIHDGMNCREYQDDLRIRAQNDAAARQTNDMLKTLVQTGEAMYCPVCQIIVQKKDGCDWIRCTMCQTEICWVTKGPRWGPQGPGDTSGGCQCNINGKKCDPRCQNCH</sequence>
<dbReference type="PANTHER" id="PTHR22770">
    <property type="entry name" value="UBIQUITIN CONJUGATING ENZYME 7 INTERACTING PROTEIN-RELATED"/>
    <property type="match status" value="1"/>
</dbReference>
<dbReference type="Pfam" id="PF16764">
    <property type="entry name" value="Sharpin_PH"/>
    <property type="match status" value="1"/>
</dbReference>
<dbReference type="InterPro" id="IPR013083">
    <property type="entry name" value="Znf_RING/FYVE/PHD"/>
</dbReference>
<dbReference type="GO" id="GO:0043123">
    <property type="term" value="P:positive regulation of canonical NF-kappaB signal transduction"/>
    <property type="evidence" value="ECO:0000318"/>
    <property type="project" value="GO_Central"/>
</dbReference>
<evidence type="ECO:0000256" key="5">
    <source>
        <dbReference type="ARBA" id="ARBA00017887"/>
    </source>
</evidence>
<evidence type="ECO:0000313" key="20">
    <source>
        <dbReference type="Proteomes" id="UP000008143"/>
    </source>
</evidence>
<dbReference type="UniPathway" id="UPA00143"/>
<dbReference type="PROSITE" id="PS51873">
    <property type="entry name" value="TRIAD"/>
    <property type="match status" value="1"/>
</dbReference>
<dbReference type="CDD" id="cd01799">
    <property type="entry name" value="Ubl_HOIL1"/>
    <property type="match status" value="1"/>
</dbReference>
<dbReference type="GeneTree" id="ENSGT00940000170338"/>
<name>A0A6I8QEX5_XENTR</name>
<organism evidence="19">
    <name type="scientific">Xenopus tropicalis</name>
    <name type="common">Western clawed frog</name>
    <name type="synonym">Silurana tropicalis</name>
    <dbReference type="NCBI Taxonomy" id="8364"/>
    <lineage>
        <taxon>Eukaryota</taxon>
        <taxon>Metazoa</taxon>
        <taxon>Chordata</taxon>
        <taxon>Craniata</taxon>
        <taxon>Vertebrata</taxon>
        <taxon>Euteleostomi</taxon>
        <taxon>Amphibia</taxon>
        <taxon>Batrachia</taxon>
        <taxon>Anura</taxon>
        <taxon>Pipoidea</taxon>
        <taxon>Pipidae</taxon>
        <taxon>Xenopodinae</taxon>
        <taxon>Xenopus</taxon>
        <taxon>Silurana</taxon>
    </lineage>
</organism>
<dbReference type="InterPro" id="IPR017907">
    <property type="entry name" value="Znf_RING_CS"/>
</dbReference>
<keyword evidence="8" id="KW-0479">Metal-binding</keyword>
<evidence type="ECO:0000259" key="17">
    <source>
        <dbReference type="PROSITE" id="PS50199"/>
    </source>
</evidence>
<dbReference type="InterPro" id="IPR011993">
    <property type="entry name" value="PH-like_dom_sf"/>
</dbReference>
<dbReference type="Ensembl" id="ENSXETT00000097786">
    <property type="protein sequence ID" value="ENSXETP00000067097"/>
    <property type="gene ID" value="ENSXETG00000035318"/>
</dbReference>
<dbReference type="InterPro" id="IPR047558">
    <property type="entry name" value="BRcat_RBR_HOIL1"/>
</dbReference>
<dbReference type="GO" id="GO:0004842">
    <property type="term" value="F:ubiquitin-protein transferase activity"/>
    <property type="evidence" value="ECO:0000318"/>
    <property type="project" value="GO_Central"/>
</dbReference>
<evidence type="ECO:0000313" key="19">
    <source>
        <dbReference type="Ensembl" id="ENSXETP00000067097"/>
    </source>
</evidence>
<evidence type="ECO:0000313" key="21">
    <source>
        <dbReference type="RefSeq" id="XP_031759577.1"/>
    </source>
</evidence>
<keyword evidence="10 13" id="KW-0863">Zinc-finger</keyword>
<dbReference type="Pfam" id="PF00641">
    <property type="entry name" value="Zn_ribbon_RanBP"/>
    <property type="match status" value="1"/>
</dbReference>
<dbReference type="Bgee" id="ENSXETG00000035318">
    <property type="expression patterns" value="Expressed in neurula embryo and 12 other cell types or tissues"/>
</dbReference>
<dbReference type="PROSITE" id="PS01358">
    <property type="entry name" value="ZF_RANBP2_1"/>
    <property type="match status" value="1"/>
</dbReference>